<keyword evidence="2" id="KW-0472">Membrane</keyword>
<feature type="region of interest" description="Disordered" evidence="1">
    <location>
        <begin position="138"/>
        <end position="172"/>
    </location>
</feature>
<evidence type="ECO:0000256" key="2">
    <source>
        <dbReference type="SAM" id="Phobius"/>
    </source>
</evidence>
<sequence length="206" mass="22250">MSIIAVFAALALAGLLVWKIGAPIARFGGALMVVSSLAFIVMGDPIAVRAPWLVIGAVIWLAGHFLFAYQRRFWRSRLAENVVVHTPLRYIDPVGGAEYREARRENRAARIERPAREAKAPAKAAKVDHFAEWERELTDDAAPATETPAKAKAPARRPAAKPAPAKAAGPSRGVVYGKRAAKAAGNLASRTVPGARVARSAWRFIR</sequence>
<name>A0A0F6WFM2_RHOHA</name>
<evidence type="ECO:0000313" key="4">
    <source>
        <dbReference type="EMBL" id="AKG90482.1"/>
    </source>
</evidence>
<evidence type="ECO:0000313" key="3">
    <source>
        <dbReference type="EMBL" id="AKF15982.1"/>
    </source>
</evidence>
<dbReference type="EMBL" id="KF439868">
    <property type="protein sequence ID" value="AKG90482.1"/>
    <property type="molecule type" value="Genomic_DNA"/>
</dbReference>
<gene>
    <name evidence="3" type="ORF">pVAPN2012_0230</name>
    <name evidence="4" type="ORF">pVAPN_0230</name>
</gene>
<evidence type="ECO:0000256" key="1">
    <source>
        <dbReference type="SAM" id="MobiDB-lite"/>
    </source>
</evidence>
<dbReference type="EMBL" id="KP851975">
    <property type="protein sequence ID" value="AKF15982.1"/>
    <property type="molecule type" value="Genomic_DNA"/>
</dbReference>
<geneLocation type="plasmid" evidence="4">
    <name>pVAPN1571</name>
</geneLocation>
<proteinExistence type="predicted"/>
<dbReference type="AlphaFoldDB" id="A0A0F6WFM2"/>
<reference evidence="3" key="1">
    <citation type="journal article" date="2015" name="Infect. Immun.">
        <title>An Invertron-Like Linear Plasmid Mediates Intracellular Survival and Virulence in Bovine Isolates of Rhodococcus equi.</title>
        <authorList>
            <person name="Valero-Rello A."/>
            <person name="Hapeshi A."/>
            <person name="Anastasi E."/>
            <person name="Alvarez S."/>
            <person name="Scortti M."/>
            <person name="Meijer W.G."/>
            <person name="MacArthur I."/>
            <person name="Vazquez-Boland J.A."/>
        </authorList>
    </citation>
    <scope>NUCLEOTIDE SEQUENCE</scope>
    <source>
        <strain evidence="4">PAM1571</strain>
        <strain evidence="3">PAM2012</strain>
        <plasmid evidence="4">pVAPN1571</plasmid>
        <plasmid evidence="3">pVAPN2012</plasmid>
    </source>
</reference>
<accession>A0A0F6WFM2</accession>
<feature type="transmembrane region" description="Helical" evidence="2">
    <location>
        <begin position="50"/>
        <end position="69"/>
    </location>
</feature>
<geneLocation type="plasmid" evidence="3">
    <name>pVAPN2012</name>
</geneLocation>
<keyword evidence="2" id="KW-0812">Transmembrane</keyword>
<organism evidence="3">
    <name type="scientific">Rhodococcus hoagii</name>
    <name type="common">Corynebacterium equii</name>
    <dbReference type="NCBI Taxonomy" id="43767"/>
    <lineage>
        <taxon>Bacteria</taxon>
        <taxon>Bacillati</taxon>
        <taxon>Actinomycetota</taxon>
        <taxon>Actinomycetes</taxon>
        <taxon>Mycobacteriales</taxon>
        <taxon>Nocardiaceae</taxon>
        <taxon>Prescottella</taxon>
    </lineage>
</organism>
<keyword evidence="2" id="KW-1133">Transmembrane helix</keyword>
<protein>
    <submittedName>
        <fullName evidence="3">Putative integral membrane protein</fullName>
    </submittedName>
</protein>
<keyword evidence="3" id="KW-0614">Plasmid</keyword>
<feature type="compositionally biased region" description="Low complexity" evidence="1">
    <location>
        <begin position="141"/>
        <end position="152"/>
    </location>
</feature>
<dbReference type="RefSeq" id="WP_172685831.1">
    <property type="nucleotide sequence ID" value="NZ_AP024182.1"/>
</dbReference>